<feature type="compositionally biased region" description="Basic residues" evidence="1">
    <location>
        <begin position="10"/>
        <end position="46"/>
    </location>
</feature>
<organism evidence="2">
    <name type="scientific">Pectinaria gouldii</name>
    <name type="common">Trumpet worm</name>
    <name type="synonym">Ice-cream cone worm</name>
    <dbReference type="NCBI Taxonomy" id="260746"/>
    <lineage>
        <taxon>Eukaryota</taxon>
        <taxon>Metazoa</taxon>
        <taxon>Spiralia</taxon>
        <taxon>Lophotrochozoa</taxon>
        <taxon>Annelida</taxon>
        <taxon>Polychaeta</taxon>
        <taxon>Sedentaria</taxon>
        <taxon>Canalipalpata</taxon>
        <taxon>Terebellida</taxon>
        <taxon>Terebelliformia</taxon>
        <taxon>Pectinariidae</taxon>
        <taxon>Pectinaria</taxon>
    </lineage>
</organism>
<feature type="region of interest" description="Disordered" evidence="1">
    <location>
        <begin position="1"/>
        <end position="48"/>
    </location>
</feature>
<dbReference type="AlphaFoldDB" id="A0A0K1P3E8"/>
<protein>
    <submittedName>
        <fullName evidence="2">Cement protein KRSR</fullName>
    </submittedName>
</protein>
<name>A0A0K1P3E8_PECGU</name>
<dbReference type="EMBL" id="KP835769">
    <property type="protein sequence ID" value="AKU78331.1"/>
    <property type="molecule type" value="mRNA"/>
</dbReference>
<reference evidence="2" key="1">
    <citation type="submission" date="2015-02" db="EMBL/GenBank/DDBJ databases">
        <authorList>
            <person name="Chooi Y.-H."/>
        </authorList>
    </citation>
    <scope>NUCLEOTIDE SEQUENCE</scope>
</reference>
<sequence length="75" mass="8837">MNLRSGRSIGRARSRSPSKSAKRARSRSNKRSRSRSQQKTQRRIASRHPPLNFSQFLLWPWILQRGKILLKPQKN</sequence>
<evidence type="ECO:0000313" key="2">
    <source>
        <dbReference type="EMBL" id="AKU78331.1"/>
    </source>
</evidence>
<proteinExistence type="evidence at transcript level"/>
<accession>A0A0K1P3E8</accession>
<evidence type="ECO:0000256" key="1">
    <source>
        <dbReference type="SAM" id="MobiDB-lite"/>
    </source>
</evidence>